<dbReference type="RefSeq" id="WP_146690843.1">
    <property type="nucleotide sequence ID" value="NZ_LT629750.1"/>
</dbReference>
<proteinExistence type="predicted"/>
<dbReference type="EMBL" id="LT629750">
    <property type="protein sequence ID" value="SDT60346.1"/>
    <property type="molecule type" value="Genomic_DNA"/>
</dbReference>
<protein>
    <submittedName>
        <fullName evidence="1">Uncharacterized protein</fullName>
    </submittedName>
</protein>
<gene>
    <name evidence="1" type="ORF">SAMN05444158_7423</name>
</gene>
<organism evidence="1 2">
    <name type="scientific">Bradyrhizobium canariense</name>
    <dbReference type="NCBI Taxonomy" id="255045"/>
    <lineage>
        <taxon>Bacteria</taxon>
        <taxon>Pseudomonadati</taxon>
        <taxon>Pseudomonadota</taxon>
        <taxon>Alphaproteobacteria</taxon>
        <taxon>Hyphomicrobiales</taxon>
        <taxon>Nitrobacteraceae</taxon>
        <taxon>Bradyrhizobium</taxon>
    </lineage>
</organism>
<sequence>MKHEPNPPIAIMADRMKPLPRRHRIAHLRALIGQQPLQSTRRRELAALLRDETTAQAGEGGCAV</sequence>
<reference evidence="2" key="1">
    <citation type="submission" date="2016-10" db="EMBL/GenBank/DDBJ databases">
        <authorList>
            <person name="Varghese N."/>
            <person name="Submissions S."/>
        </authorList>
    </citation>
    <scope>NUCLEOTIDE SEQUENCE [LARGE SCALE GENOMIC DNA]</scope>
    <source>
        <strain evidence="2">GAS369</strain>
    </source>
</reference>
<dbReference type="Proteomes" id="UP000243904">
    <property type="component" value="Chromosome I"/>
</dbReference>
<accession>A0A1H2BRD8</accession>
<keyword evidence="2" id="KW-1185">Reference proteome</keyword>
<evidence type="ECO:0000313" key="2">
    <source>
        <dbReference type="Proteomes" id="UP000243904"/>
    </source>
</evidence>
<evidence type="ECO:0000313" key="1">
    <source>
        <dbReference type="EMBL" id="SDT60346.1"/>
    </source>
</evidence>
<dbReference type="AlphaFoldDB" id="A0A1H2BRD8"/>
<name>A0A1H2BRD8_9BRAD</name>